<sequence length="51" mass="5679">MKLKLNKKSVKSLKNNAINNALTPQIGGAGQYRESVEICWTHPAYAACRFN</sequence>
<protein>
    <submittedName>
        <fullName evidence="1">Uncharacterized protein</fullName>
    </submittedName>
</protein>
<accession>A0A167BF83</accession>
<dbReference type="OrthoDB" id="9866187at2"/>
<proteinExistence type="predicted"/>
<dbReference type="Proteomes" id="UP000076503">
    <property type="component" value="Unassembled WGS sequence"/>
</dbReference>
<dbReference type="AlphaFoldDB" id="A0A167BF83"/>
<name>A0A167BF83_9GAMM</name>
<reference evidence="1 2" key="1">
    <citation type="submission" date="2013-07" db="EMBL/GenBank/DDBJ databases">
        <title>Comparative Genomic and Metabolomic Analysis of Twelve Strains of Pseudoalteromonas luteoviolacea.</title>
        <authorList>
            <person name="Vynne N.G."/>
            <person name="Mansson M."/>
            <person name="Gram L."/>
        </authorList>
    </citation>
    <scope>NUCLEOTIDE SEQUENCE [LARGE SCALE GENOMIC DNA]</scope>
    <source>
        <strain evidence="1 2">H33</strain>
    </source>
</reference>
<dbReference type="EMBL" id="AUXZ01000117">
    <property type="protein sequence ID" value="KZN46471.1"/>
    <property type="molecule type" value="Genomic_DNA"/>
</dbReference>
<organism evidence="1 2">
    <name type="scientific">Pseudoalteromonas luteoviolacea H33</name>
    <dbReference type="NCBI Taxonomy" id="1365251"/>
    <lineage>
        <taxon>Bacteria</taxon>
        <taxon>Pseudomonadati</taxon>
        <taxon>Pseudomonadota</taxon>
        <taxon>Gammaproteobacteria</taxon>
        <taxon>Alteromonadales</taxon>
        <taxon>Pseudoalteromonadaceae</taxon>
        <taxon>Pseudoalteromonas</taxon>
    </lineage>
</organism>
<dbReference type="RefSeq" id="WP_155731751.1">
    <property type="nucleotide sequence ID" value="NZ_AUXZ01000117.1"/>
</dbReference>
<evidence type="ECO:0000313" key="1">
    <source>
        <dbReference type="EMBL" id="KZN46471.1"/>
    </source>
</evidence>
<gene>
    <name evidence="1" type="ORF">N476_24400</name>
</gene>
<evidence type="ECO:0000313" key="2">
    <source>
        <dbReference type="Proteomes" id="UP000076503"/>
    </source>
</evidence>
<comment type="caution">
    <text evidence="1">The sequence shown here is derived from an EMBL/GenBank/DDBJ whole genome shotgun (WGS) entry which is preliminary data.</text>
</comment>
<dbReference type="PATRIC" id="fig|1365251.3.peg.4362"/>